<dbReference type="Gene3D" id="3.20.20.80">
    <property type="entry name" value="Glycosidases"/>
    <property type="match status" value="1"/>
</dbReference>
<dbReference type="GO" id="GO:0047798">
    <property type="term" value="F:cyclomaltodextrinase activity"/>
    <property type="evidence" value="ECO:0007669"/>
    <property type="project" value="UniProtKB-EC"/>
</dbReference>
<dbReference type="InterPro" id="IPR014756">
    <property type="entry name" value="Ig_E-set"/>
</dbReference>
<dbReference type="CAZy" id="GH13">
    <property type="family name" value="Glycoside Hydrolase Family 13"/>
</dbReference>
<dbReference type="InterPro" id="IPR045857">
    <property type="entry name" value="O16G_dom_2"/>
</dbReference>
<dbReference type="SUPFAM" id="SSF51445">
    <property type="entry name" value="(Trans)glycosidases"/>
    <property type="match status" value="1"/>
</dbReference>
<dbReference type="OrthoDB" id="9805159at2"/>
<dbReference type="PANTHER" id="PTHR10357:SF210">
    <property type="entry name" value="MALTODEXTRIN GLUCOSIDASE"/>
    <property type="match status" value="1"/>
</dbReference>
<sequence>MNRAAIYHVCGGSYAFPVNKNTLRIRLRAARNDLDRVVVVYGTRYPGDGEDPYLSQEMELVACDELHDYYEADIRLDDARFRYHFYLEDVQESLWLNEKGFFEERPRGFFSGFFQYPLINYADIFSTPDWVKDAVFYHIFPERFYNGDPSNDPRGVSPWGGKPGRKSFFGGDLEGIIKKLDYIESLGVKAIYLTPVFKSPSNHKYNIDDYFQIDPHFGDLETARRMVIEAHRRGIKIIFDAVFNHCGYDFFAFKDVRQKGEKSQYKDWFEIESFPVQTDPTNYRTFANNIARMPKLMTGNPEVREYLINVATYWIKELDIDGWRLDVADEVDHHFWREMRKAVKEIKEDAYIVGEVWHNSEDWLQGDQFDAIMNYPFTYAVIDFFARNRIDAGTFDAQLAKNRMLYQDSVNYVMLNLLDSHDTPRALHFFEGNKEKFKLAVLFQMTYLGAPMVYYGDELGMTGGEEPASRGCMVWDKENQDQNLLDYYKKLISIRNKLTPLLRGNYKTILVDNIRNIYGFTRHYRGQSVMVIINNSPRPQQVKIKKFKNRGTITDHLSGQTYNTTDGYYLLDLLPYQGLILE</sequence>
<dbReference type="Pfam" id="PF02903">
    <property type="entry name" value="Alpha-amylase_N"/>
    <property type="match status" value="1"/>
</dbReference>
<dbReference type="SUPFAM" id="SSF51011">
    <property type="entry name" value="Glycosyl hydrolase domain"/>
    <property type="match status" value="1"/>
</dbReference>
<dbReference type="InterPro" id="IPR017853">
    <property type="entry name" value="GH"/>
</dbReference>
<dbReference type="Proteomes" id="UP000000719">
    <property type="component" value="Chromosome"/>
</dbReference>
<evidence type="ECO:0000256" key="2">
    <source>
        <dbReference type="ARBA" id="ARBA00022801"/>
    </source>
</evidence>
<dbReference type="InterPro" id="IPR013783">
    <property type="entry name" value="Ig-like_fold"/>
</dbReference>
<dbReference type="HOGENOM" id="CLU_006462_6_2_9"/>
<proteinExistence type="inferred from homology"/>
<dbReference type="AlphaFoldDB" id="B8CYJ6"/>
<accession>B8CYJ6</accession>
<keyword evidence="2 5" id="KW-0378">Hydrolase</keyword>
<protein>
    <submittedName>
        <fullName evidence="5">Alpha amylase catalytic region</fullName>
        <ecNumber evidence="5">3.2.1.54</ecNumber>
    </submittedName>
</protein>
<evidence type="ECO:0000313" key="5">
    <source>
        <dbReference type="EMBL" id="ACL70365.1"/>
    </source>
</evidence>
<dbReference type="EC" id="3.2.1.54" evidence="5"/>
<dbReference type="Gene3D" id="2.60.40.1180">
    <property type="entry name" value="Golgi alpha-mannosidase II"/>
    <property type="match status" value="1"/>
</dbReference>
<comment type="similarity">
    <text evidence="1">Belongs to the glycosyl hydrolase 13 family.</text>
</comment>
<dbReference type="Pfam" id="PF16657">
    <property type="entry name" value="Malt_amylase_C"/>
    <property type="match status" value="1"/>
</dbReference>
<dbReference type="eggNOG" id="COG0366">
    <property type="taxonomic scope" value="Bacteria"/>
</dbReference>
<dbReference type="SMART" id="SM00642">
    <property type="entry name" value="Aamy"/>
    <property type="match status" value="1"/>
</dbReference>
<dbReference type="InterPro" id="IPR013780">
    <property type="entry name" value="Glyco_hydro_b"/>
</dbReference>
<name>B8CYJ6_HALOH</name>
<keyword evidence="6" id="KW-1185">Reference proteome</keyword>
<reference evidence="5 6" key="1">
    <citation type="journal article" date="2009" name="PLoS ONE">
        <title>Genome analysis of the anaerobic thermohalophilic bacterium Halothermothrix orenii.</title>
        <authorList>
            <person name="Mavromatis K."/>
            <person name="Ivanova N."/>
            <person name="Anderson I."/>
            <person name="Lykidis A."/>
            <person name="Hooper S.D."/>
            <person name="Sun H."/>
            <person name="Kunin V."/>
            <person name="Lapidus A."/>
            <person name="Hugenholtz P."/>
            <person name="Patel B."/>
            <person name="Kyrpides N.C."/>
        </authorList>
    </citation>
    <scope>NUCLEOTIDE SEQUENCE [LARGE SCALE GENOMIC DNA]</scope>
    <source>
        <strain evidence="6">H 168 / OCM 544 / DSM 9562</strain>
    </source>
</reference>
<evidence type="ECO:0000259" key="4">
    <source>
        <dbReference type="SMART" id="SM00642"/>
    </source>
</evidence>
<dbReference type="RefSeq" id="WP_012636548.1">
    <property type="nucleotide sequence ID" value="NC_011899.1"/>
</dbReference>
<dbReference type="Pfam" id="PF00128">
    <property type="entry name" value="Alpha-amylase"/>
    <property type="match status" value="1"/>
</dbReference>
<dbReference type="CDD" id="cd02857">
    <property type="entry name" value="E_set_CDase_PDE_N"/>
    <property type="match status" value="1"/>
</dbReference>
<dbReference type="InterPro" id="IPR032091">
    <property type="entry name" value="Malt_amylase-like_C"/>
</dbReference>
<evidence type="ECO:0000256" key="3">
    <source>
        <dbReference type="ARBA" id="ARBA00023295"/>
    </source>
</evidence>
<feature type="domain" description="Glycosyl hydrolase family 13 catalytic" evidence="4">
    <location>
        <begin position="138"/>
        <end position="495"/>
    </location>
</feature>
<dbReference type="InterPro" id="IPR004185">
    <property type="entry name" value="Glyco_hydro_13_lg-like_dom"/>
</dbReference>
<dbReference type="PANTHER" id="PTHR10357">
    <property type="entry name" value="ALPHA-AMYLASE FAMILY MEMBER"/>
    <property type="match status" value="1"/>
</dbReference>
<evidence type="ECO:0000313" key="6">
    <source>
        <dbReference type="Proteomes" id="UP000000719"/>
    </source>
</evidence>
<dbReference type="Gene3D" id="3.90.400.10">
    <property type="entry name" value="Oligo-1,6-glucosidase, Domain 2"/>
    <property type="match status" value="1"/>
</dbReference>
<gene>
    <name evidence="5" type="ordered locus">Hore_16160</name>
</gene>
<dbReference type="STRING" id="373903.Hore_16160"/>
<dbReference type="SUPFAM" id="SSF81296">
    <property type="entry name" value="E set domains"/>
    <property type="match status" value="1"/>
</dbReference>
<dbReference type="InterPro" id="IPR006047">
    <property type="entry name" value="GH13_cat_dom"/>
</dbReference>
<dbReference type="Gene3D" id="2.60.40.10">
    <property type="entry name" value="Immunoglobulins"/>
    <property type="match status" value="1"/>
</dbReference>
<organism evidence="5 6">
    <name type="scientific">Halothermothrix orenii (strain H 168 / OCM 544 / DSM 9562)</name>
    <dbReference type="NCBI Taxonomy" id="373903"/>
    <lineage>
        <taxon>Bacteria</taxon>
        <taxon>Bacillati</taxon>
        <taxon>Bacillota</taxon>
        <taxon>Clostridia</taxon>
        <taxon>Halanaerobiales</taxon>
        <taxon>Halothermotrichaceae</taxon>
        <taxon>Halothermothrix</taxon>
    </lineage>
</organism>
<dbReference type="GO" id="GO:0005975">
    <property type="term" value="P:carbohydrate metabolic process"/>
    <property type="evidence" value="ECO:0007669"/>
    <property type="project" value="InterPro"/>
</dbReference>
<dbReference type="EMBL" id="CP001098">
    <property type="protein sequence ID" value="ACL70365.1"/>
    <property type="molecule type" value="Genomic_DNA"/>
</dbReference>
<dbReference type="KEGG" id="hor:Hore_16160"/>
<dbReference type="CDD" id="cd11338">
    <property type="entry name" value="AmyAc_CMD"/>
    <property type="match status" value="1"/>
</dbReference>
<keyword evidence="3 5" id="KW-0326">Glycosidase</keyword>
<evidence type="ECO:0000256" key="1">
    <source>
        <dbReference type="ARBA" id="ARBA00008061"/>
    </source>
</evidence>